<protein>
    <recommendedName>
        <fullName evidence="2">DUF2141 domain-containing protein</fullName>
    </recommendedName>
</protein>
<accession>A0A160U3D3</accession>
<dbReference type="AlphaFoldDB" id="A0A160U3D3"/>
<reference evidence="1" key="1">
    <citation type="submission" date="2015-10" db="EMBL/GenBank/DDBJ databases">
        <authorList>
            <person name="Gilbert D.G."/>
        </authorList>
    </citation>
    <scope>NUCLEOTIDE SEQUENCE</scope>
</reference>
<dbReference type="EMBL" id="CZQD01000034">
    <property type="protein sequence ID" value="CUS56989.1"/>
    <property type="molecule type" value="Genomic_DNA"/>
</dbReference>
<dbReference type="Pfam" id="PF09912">
    <property type="entry name" value="DUF2141"/>
    <property type="match status" value="1"/>
</dbReference>
<dbReference type="InterPro" id="IPR018673">
    <property type="entry name" value="DUF2141"/>
</dbReference>
<evidence type="ECO:0008006" key="2">
    <source>
        <dbReference type="Google" id="ProtNLM"/>
    </source>
</evidence>
<organism evidence="1">
    <name type="scientific">hydrothermal vent metagenome</name>
    <dbReference type="NCBI Taxonomy" id="652676"/>
    <lineage>
        <taxon>unclassified sequences</taxon>
        <taxon>metagenomes</taxon>
        <taxon>ecological metagenomes</taxon>
    </lineage>
</organism>
<proteinExistence type="predicted"/>
<name>A0A160U3D3_9ZZZZ</name>
<evidence type="ECO:0000313" key="1">
    <source>
        <dbReference type="EMBL" id="CUS56989.1"/>
    </source>
</evidence>
<gene>
    <name evidence="1" type="ORF">MGWOODY_Hyp1451</name>
</gene>
<sequence length="140" mass="14316">MNINHTLVSILAAIAIVPVSASAADLTLKVENVGENTGALRIAIFDAGGWSGNDAVAADSVDVSEGADSVVFEGLEPGTYGVKLFHDVDGDGELARGNFGIPTEPYGFSNDAPVRFGPPSFGDAAFALPTDGAVHTVTLR</sequence>